<dbReference type="InterPro" id="IPR016177">
    <property type="entry name" value="DNA-bd_dom_sf"/>
</dbReference>
<dbReference type="EMBL" id="MLFT02000345">
    <property type="protein sequence ID" value="PHT27637.1"/>
    <property type="molecule type" value="Genomic_DNA"/>
</dbReference>
<dbReference type="Proteomes" id="UP000224567">
    <property type="component" value="Unassembled WGS sequence"/>
</dbReference>
<dbReference type="STRING" id="33114.A0A2G2V3V6"/>
<sequence length="551" mass="61954">MLPSMMIGPAATGTITPVTVTKGDDSIPPDSLFQLETFISAETNARFETAKSNKTDFVVEEGTEVDLATPVSVESESMMEVQMTKSVAETVTPVHKVNRSVEYYYEPVSGKSFRSKPDVLHFQEMGGRCKRSTGGDATTPNSKKQQKSSSMKEEMKTTSSYSDSLNPPQSVCWVLTDSSAKTLTPFIHGNMIPEGQKKEWDAVFLTVSQRNANRDAGVSNHRDLIVVDGFLLWRRNRQKVFHLNSVHDVQVWSVIGVVEPVNLKHFTRMDICEKFSQVRAMEAVTNACVGIVCLYCTILGVAPEYYYEPVSGKKFRSMPEVLRFLKTGSLRKKSTGGDATPSETPNSKKQKKRCSKKEKNKTTSFYSDCLNPPQSVCWALTDSSADTWAPFVHGNMVPEGQRQEWDAVFSTVSQRNANRDAGVSNHRDLIVFDGFLLWCRNREKVLHLNSVHDVQVWLFYHRSELWKELLMLASGRRKEVDLAIPVSVESESKMEVPMTESVVEMVTPVHKVNRSVEVNVKRPTWLPKDWKFEPKVRTNGAFAGAIDKINC</sequence>
<accession>A0A2G2V3V6</accession>
<dbReference type="PANTHER" id="PTHR12396:SF46">
    <property type="entry name" value="METHYL-CPG-BINDING DOMAIN-CONTAINING PROTEIN 6"/>
    <property type="match status" value="1"/>
</dbReference>
<dbReference type="SUPFAM" id="SSF54171">
    <property type="entry name" value="DNA-binding domain"/>
    <property type="match status" value="1"/>
</dbReference>
<gene>
    <name evidence="7" type="ORF">CQW23_32767</name>
</gene>
<evidence type="ECO:0000313" key="8">
    <source>
        <dbReference type="Proteomes" id="UP000224567"/>
    </source>
</evidence>
<reference evidence="7 8" key="1">
    <citation type="journal article" date="2017" name="Genome Biol.">
        <title>New reference genome sequences of hot pepper reveal the massive evolution of plant disease-resistance genes by retroduplication.</title>
        <authorList>
            <person name="Kim S."/>
            <person name="Park J."/>
            <person name="Yeom S.I."/>
            <person name="Kim Y.M."/>
            <person name="Seo E."/>
            <person name="Kim K.T."/>
            <person name="Kim M.S."/>
            <person name="Lee J.M."/>
            <person name="Cheong K."/>
            <person name="Shin H.S."/>
            <person name="Kim S.B."/>
            <person name="Han K."/>
            <person name="Lee J."/>
            <person name="Park M."/>
            <person name="Lee H.A."/>
            <person name="Lee H.Y."/>
            <person name="Lee Y."/>
            <person name="Oh S."/>
            <person name="Lee J.H."/>
            <person name="Choi E."/>
            <person name="Choi E."/>
            <person name="Lee S.E."/>
            <person name="Jeon J."/>
            <person name="Kim H."/>
            <person name="Choi G."/>
            <person name="Song H."/>
            <person name="Lee J."/>
            <person name="Lee S.C."/>
            <person name="Kwon J.K."/>
            <person name="Lee H.Y."/>
            <person name="Koo N."/>
            <person name="Hong Y."/>
            <person name="Kim R.W."/>
            <person name="Kang W.H."/>
            <person name="Huh J.H."/>
            <person name="Kang B.C."/>
            <person name="Yang T.J."/>
            <person name="Lee Y.H."/>
            <person name="Bennetzen J.L."/>
            <person name="Choi D."/>
        </authorList>
    </citation>
    <scope>NUCLEOTIDE SEQUENCE [LARGE SCALE GENOMIC DNA]</scope>
    <source>
        <strain evidence="8">cv. PBC81</strain>
    </source>
</reference>
<keyword evidence="3" id="KW-0238">DNA-binding</keyword>
<keyword evidence="8" id="KW-1185">Reference proteome</keyword>
<reference evidence="8" key="2">
    <citation type="journal article" date="2017" name="J. Anim. Genet.">
        <title>Multiple reference genome sequences of hot pepper reveal the massive evolution of plant disease resistance genes by retroduplication.</title>
        <authorList>
            <person name="Kim S."/>
            <person name="Park J."/>
            <person name="Yeom S.-I."/>
            <person name="Kim Y.-M."/>
            <person name="Seo E."/>
            <person name="Kim K.-T."/>
            <person name="Kim M.-S."/>
            <person name="Lee J.M."/>
            <person name="Cheong K."/>
            <person name="Shin H.-S."/>
            <person name="Kim S.-B."/>
            <person name="Han K."/>
            <person name="Lee J."/>
            <person name="Park M."/>
            <person name="Lee H.-A."/>
            <person name="Lee H.-Y."/>
            <person name="Lee Y."/>
            <person name="Oh S."/>
            <person name="Lee J.H."/>
            <person name="Choi E."/>
            <person name="Choi E."/>
            <person name="Lee S.E."/>
            <person name="Jeon J."/>
            <person name="Kim H."/>
            <person name="Choi G."/>
            <person name="Song H."/>
            <person name="Lee J."/>
            <person name="Lee S.-C."/>
            <person name="Kwon J.-K."/>
            <person name="Lee H.-Y."/>
            <person name="Koo N."/>
            <person name="Hong Y."/>
            <person name="Kim R.W."/>
            <person name="Kang W.-H."/>
            <person name="Huh J.H."/>
            <person name="Kang B.-C."/>
            <person name="Yang T.-J."/>
            <person name="Lee Y.-H."/>
            <person name="Bennetzen J.L."/>
            <person name="Choi D."/>
        </authorList>
    </citation>
    <scope>NUCLEOTIDE SEQUENCE [LARGE SCALE GENOMIC DNA]</scope>
    <source>
        <strain evidence="8">cv. PBC81</strain>
    </source>
</reference>
<evidence type="ECO:0000256" key="4">
    <source>
        <dbReference type="ARBA" id="ARBA00023163"/>
    </source>
</evidence>
<proteinExistence type="predicted"/>
<evidence type="ECO:0008006" key="9">
    <source>
        <dbReference type="Google" id="ProtNLM"/>
    </source>
</evidence>
<evidence type="ECO:0000256" key="3">
    <source>
        <dbReference type="ARBA" id="ARBA00023125"/>
    </source>
</evidence>
<dbReference type="GO" id="GO:0005634">
    <property type="term" value="C:nucleus"/>
    <property type="evidence" value="ECO:0007669"/>
    <property type="project" value="UniProtKB-SubCell"/>
</dbReference>
<keyword evidence="4" id="KW-0804">Transcription</keyword>
<dbReference type="Gene3D" id="3.30.890.10">
    <property type="entry name" value="Methyl-cpg-binding Protein 2, Chain A"/>
    <property type="match status" value="2"/>
</dbReference>
<organism evidence="7 8">
    <name type="scientific">Capsicum baccatum</name>
    <name type="common">Peruvian pepper</name>
    <dbReference type="NCBI Taxonomy" id="33114"/>
    <lineage>
        <taxon>Eukaryota</taxon>
        <taxon>Viridiplantae</taxon>
        <taxon>Streptophyta</taxon>
        <taxon>Embryophyta</taxon>
        <taxon>Tracheophyta</taxon>
        <taxon>Spermatophyta</taxon>
        <taxon>Magnoliopsida</taxon>
        <taxon>eudicotyledons</taxon>
        <taxon>Gunneridae</taxon>
        <taxon>Pentapetalae</taxon>
        <taxon>asterids</taxon>
        <taxon>lamiids</taxon>
        <taxon>Solanales</taxon>
        <taxon>Solanaceae</taxon>
        <taxon>Solanoideae</taxon>
        <taxon>Capsiceae</taxon>
        <taxon>Capsicum</taxon>
    </lineage>
</organism>
<protein>
    <recommendedName>
        <fullName evidence="9">MBD domain-containing protein</fullName>
    </recommendedName>
</protein>
<keyword evidence="2" id="KW-0805">Transcription regulation</keyword>
<comment type="subcellular location">
    <subcellularLocation>
        <location evidence="1">Nucleus</location>
    </subcellularLocation>
</comment>
<comment type="caution">
    <text evidence="7">The sequence shown here is derived from an EMBL/GenBank/DDBJ whole genome shotgun (WGS) entry which is preliminary data.</text>
</comment>
<evidence type="ECO:0000256" key="2">
    <source>
        <dbReference type="ARBA" id="ARBA00023015"/>
    </source>
</evidence>
<evidence type="ECO:0000256" key="5">
    <source>
        <dbReference type="ARBA" id="ARBA00023242"/>
    </source>
</evidence>
<dbReference type="PANTHER" id="PTHR12396">
    <property type="entry name" value="METHYL-CPG BINDING PROTEIN, MBD"/>
    <property type="match status" value="1"/>
</dbReference>
<evidence type="ECO:0000256" key="1">
    <source>
        <dbReference type="ARBA" id="ARBA00004123"/>
    </source>
</evidence>
<feature type="region of interest" description="Disordered" evidence="6">
    <location>
        <begin position="127"/>
        <end position="165"/>
    </location>
</feature>
<keyword evidence="5" id="KW-0539">Nucleus</keyword>
<dbReference type="OrthoDB" id="1294324at2759"/>
<feature type="region of interest" description="Disordered" evidence="6">
    <location>
        <begin position="331"/>
        <end position="356"/>
    </location>
</feature>
<evidence type="ECO:0000313" key="7">
    <source>
        <dbReference type="EMBL" id="PHT27637.1"/>
    </source>
</evidence>
<name>A0A2G2V3V6_CAPBA</name>
<evidence type="ECO:0000256" key="6">
    <source>
        <dbReference type="SAM" id="MobiDB-lite"/>
    </source>
</evidence>
<dbReference type="AlphaFoldDB" id="A0A2G2V3V6"/>
<dbReference type="GO" id="GO:0003677">
    <property type="term" value="F:DNA binding"/>
    <property type="evidence" value="ECO:0007669"/>
    <property type="project" value="UniProtKB-KW"/>
</dbReference>